<dbReference type="Pfam" id="PF08443">
    <property type="entry name" value="RimK"/>
    <property type="match status" value="1"/>
</dbReference>
<gene>
    <name evidence="4" type="ORF">STIAU_6064</name>
</gene>
<evidence type="ECO:0000313" key="5">
    <source>
        <dbReference type="Proteomes" id="UP000032702"/>
    </source>
</evidence>
<dbReference type="PANTHER" id="PTHR21621">
    <property type="entry name" value="RIBOSOMAL PROTEIN S6 MODIFICATION PROTEIN"/>
    <property type="match status" value="1"/>
</dbReference>
<dbReference type="GO" id="GO:0009432">
    <property type="term" value="P:SOS response"/>
    <property type="evidence" value="ECO:0007669"/>
    <property type="project" value="TreeGrafter"/>
</dbReference>
<sequence>MAEAVGSSQRSPREVAPDGRNEQHRPMTPLALARPVVLVGSRSDEHVARLAHRIEAQGVSTFVVDTLAFPEETRLALTEGLDGITVNGQRLGTPGAVYLRSLYTHPLAFGVDAQAAMNEDWRTTLVAFREKATLLRGLLGRWEALGVPFYNPESTAWRLQKPLQLALLAQAGLPVPETLWTNDPEAVRRFAAGRRVAYKPVGGGAATQELGPEDLTDDRLAALEAAPVTFQALMPGEDVRVYVLDGEIVASLRILSRAIDFRQNEERIEPFELPSGVARQCLRAMQVLGLRWTGMDLKRDAEGTLRILELNESPMFLGFDARAGTDILGHLAQGLVRAARTPLS</sequence>
<protein>
    <recommendedName>
        <fullName evidence="3">ATP-grasp domain-containing protein</fullName>
    </recommendedName>
</protein>
<comment type="caution">
    <text evidence="4">The sequence shown here is derived from an EMBL/GenBank/DDBJ whole genome shotgun (WGS) entry which is preliminary data.</text>
</comment>
<dbReference type="GO" id="GO:0005737">
    <property type="term" value="C:cytoplasm"/>
    <property type="evidence" value="ECO:0007669"/>
    <property type="project" value="TreeGrafter"/>
</dbReference>
<keyword evidence="1" id="KW-0067">ATP-binding</keyword>
<dbReference type="InterPro" id="IPR011761">
    <property type="entry name" value="ATP-grasp"/>
</dbReference>
<dbReference type="PROSITE" id="PS50975">
    <property type="entry name" value="ATP_GRASP"/>
    <property type="match status" value="1"/>
</dbReference>
<proteinExistence type="predicted"/>
<dbReference type="EMBL" id="AAMD01000014">
    <property type="protein sequence ID" value="EAU68656.1"/>
    <property type="molecule type" value="Genomic_DNA"/>
</dbReference>
<dbReference type="GO" id="GO:0018169">
    <property type="term" value="F:ribosomal S6-glutamic acid ligase activity"/>
    <property type="evidence" value="ECO:0007669"/>
    <property type="project" value="TreeGrafter"/>
</dbReference>
<keyword evidence="1" id="KW-0547">Nucleotide-binding</keyword>
<dbReference type="Proteomes" id="UP000032702">
    <property type="component" value="Unassembled WGS sequence"/>
</dbReference>
<dbReference type="SUPFAM" id="SSF56059">
    <property type="entry name" value="Glutathione synthetase ATP-binding domain-like"/>
    <property type="match status" value="1"/>
</dbReference>
<reference evidence="4 5" key="1">
    <citation type="submission" date="2006-04" db="EMBL/GenBank/DDBJ databases">
        <authorList>
            <person name="Nierman W.C."/>
        </authorList>
    </citation>
    <scope>NUCLEOTIDE SEQUENCE [LARGE SCALE GENOMIC DNA]</scope>
    <source>
        <strain evidence="4 5">DW4/3-1</strain>
    </source>
</reference>
<dbReference type="PANTHER" id="PTHR21621:SF0">
    <property type="entry name" value="BETA-CITRYLGLUTAMATE SYNTHASE B-RELATED"/>
    <property type="match status" value="1"/>
</dbReference>
<evidence type="ECO:0000259" key="3">
    <source>
        <dbReference type="PROSITE" id="PS50975"/>
    </source>
</evidence>
<evidence type="ECO:0000256" key="2">
    <source>
        <dbReference type="SAM" id="MobiDB-lite"/>
    </source>
</evidence>
<evidence type="ECO:0000313" key="4">
    <source>
        <dbReference type="EMBL" id="EAU68656.1"/>
    </source>
</evidence>
<feature type="region of interest" description="Disordered" evidence="2">
    <location>
        <begin position="1"/>
        <end position="28"/>
    </location>
</feature>
<dbReference type="GO" id="GO:0005524">
    <property type="term" value="F:ATP binding"/>
    <property type="evidence" value="ECO:0007669"/>
    <property type="project" value="UniProtKB-UniRule"/>
</dbReference>
<organism evidence="4 5">
    <name type="scientific">Stigmatella aurantiaca (strain DW4/3-1)</name>
    <dbReference type="NCBI Taxonomy" id="378806"/>
    <lineage>
        <taxon>Bacteria</taxon>
        <taxon>Pseudomonadati</taxon>
        <taxon>Myxococcota</taxon>
        <taxon>Myxococcia</taxon>
        <taxon>Myxococcales</taxon>
        <taxon>Cystobacterineae</taxon>
        <taxon>Archangiaceae</taxon>
        <taxon>Stigmatella</taxon>
    </lineage>
</organism>
<feature type="domain" description="ATP-grasp" evidence="3">
    <location>
        <begin position="165"/>
        <end position="336"/>
    </location>
</feature>
<dbReference type="AlphaFoldDB" id="Q09A63"/>
<dbReference type="PATRIC" id="fig|378806.16.peg.8031"/>
<name>Q09A63_STIAD</name>
<evidence type="ECO:0000256" key="1">
    <source>
        <dbReference type="PROSITE-ProRule" id="PRU00409"/>
    </source>
</evidence>
<dbReference type="InterPro" id="IPR013651">
    <property type="entry name" value="ATP-grasp_RimK-type"/>
</dbReference>
<feature type="compositionally biased region" description="Basic and acidic residues" evidence="2">
    <location>
        <begin position="11"/>
        <end position="25"/>
    </location>
</feature>
<dbReference type="Gene3D" id="3.30.470.20">
    <property type="entry name" value="ATP-grasp fold, B domain"/>
    <property type="match status" value="1"/>
</dbReference>
<accession>Q09A63</accession>
<dbReference type="GO" id="GO:0046872">
    <property type="term" value="F:metal ion binding"/>
    <property type="evidence" value="ECO:0007669"/>
    <property type="project" value="InterPro"/>
</dbReference>
<feature type="compositionally biased region" description="Polar residues" evidence="2">
    <location>
        <begin position="1"/>
        <end position="10"/>
    </location>
</feature>